<dbReference type="STRING" id="1429043.X474_22275"/>
<dbReference type="InterPro" id="IPR036388">
    <property type="entry name" value="WH-like_DNA-bd_sf"/>
</dbReference>
<dbReference type="AlphaFoldDB" id="A0A0D2JQM1"/>
<dbReference type="Gene3D" id="1.20.120.530">
    <property type="entry name" value="GntR ligand-binding domain-like"/>
    <property type="match status" value="1"/>
</dbReference>
<dbReference type="SUPFAM" id="SSF46785">
    <property type="entry name" value="Winged helix' DNA-binding domain"/>
    <property type="match status" value="1"/>
</dbReference>
<dbReference type="SMART" id="SM00345">
    <property type="entry name" value="HTH_GNTR"/>
    <property type="match status" value="1"/>
</dbReference>
<dbReference type="InParanoid" id="A0A0D2JQM1"/>
<dbReference type="FunCoup" id="A0A0D2JQM1">
    <property type="interactions" value="45"/>
</dbReference>
<dbReference type="Pfam" id="PF00392">
    <property type="entry name" value="GntR"/>
    <property type="match status" value="1"/>
</dbReference>
<keyword evidence="3" id="KW-0804">Transcription</keyword>
<keyword evidence="6" id="KW-1185">Reference proteome</keyword>
<dbReference type="InterPro" id="IPR036390">
    <property type="entry name" value="WH_DNA-bd_sf"/>
</dbReference>
<dbReference type="GO" id="GO:0003700">
    <property type="term" value="F:DNA-binding transcription factor activity"/>
    <property type="evidence" value="ECO:0007669"/>
    <property type="project" value="InterPro"/>
</dbReference>
<reference evidence="5 6" key="1">
    <citation type="submission" date="2013-11" db="EMBL/GenBank/DDBJ databases">
        <title>Metagenomic analysis of a methanogenic consortium involved in long chain n-alkane degradation.</title>
        <authorList>
            <person name="Davidova I.A."/>
            <person name="Callaghan A.V."/>
            <person name="Wawrik B."/>
            <person name="Pruitt S."/>
            <person name="Marks C."/>
            <person name="Duncan K.E."/>
            <person name="Suflita J.M."/>
        </authorList>
    </citation>
    <scope>NUCLEOTIDE SEQUENCE [LARGE SCALE GENOMIC DNA]</scope>
    <source>
        <strain evidence="5 6">SPR</strain>
    </source>
</reference>
<protein>
    <recommendedName>
        <fullName evidence="4">HTH gntR-type domain-containing protein</fullName>
    </recommendedName>
</protein>
<dbReference type="InterPro" id="IPR011711">
    <property type="entry name" value="GntR_C"/>
</dbReference>
<organism evidence="5 6">
    <name type="scientific">Dethiosulfatarculus sandiegensis</name>
    <dbReference type="NCBI Taxonomy" id="1429043"/>
    <lineage>
        <taxon>Bacteria</taxon>
        <taxon>Pseudomonadati</taxon>
        <taxon>Thermodesulfobacteriota</taxon>
        <taxon>Desulfarculia</taxon>
        <taxon>Desulfarculales</taxon>
        <taxon>Desulfarculaceae</taxon>
        <taxon>Dethiosulfatarculus</taxon>
    </lineage>
</organism>
<dbReference type="SUPFAM" id="SSF48008">
    <property type="entry name" value="GntR ligand-binding domain-like"/>
    <property type="match status" value="1"/>
</dbReference>
<evidence type="ECO:0000259" key="4">
    <source>
        <dbReference type="PROSITE" id="PS50949"/>
    </source>
</evidence>
<dbReference type="SMART" id="SM00895">
    <property type="entry name" value="FCD"/>
    <property type="match status" value="1"/>
</dbReference>
<name>A0A0D2JQM1_9BACT</name>
<evidence type="ECO:0000256" key="3">
    <source>
        <dbReference type="ARBA" id="ARBA00023163"/>
    </source>
</evidence>
<evidence type="ECO:0000313" key="6">
    <source>
        <dbReference type="Proteomes" id="UP000032233"/>
    </source>
</evidence>
<dbReference type="Proteomes" id="UP000032233">
    <property type="component" value="Unassembled WGS sequence"/>
</dbReference>
<keyword evidence="1" id="KW-0805">Transcription regulation</keyword>
<comment type="caution">
    <text evidence="5">The sequence shown here is derived from an EMBL/GenBank/DDBJ whole genome shotgun (WGS) entry which is preliminary data.</text>
</comment>
<keyword evidence="2" id="KW-0238">DNA-binding</keyword>
<dbReference type="Gene3D" id="1.10.10.10">
    <property type="entry name" value="Winged helix-like DNA-binding domain superfamily/Winged helix DNA-binding domain"/>
    <property type="match status" value="1"/>
</dbReference>
<evidence type="ECO:0000313" key="5">
    <source>
        <dbReference type="EMBL" id="KIX11805.1"/>
    </source>
</evidence>
<accession>A0A0D2JQM1</accession>
<dbReference type="PANTHER" id="PTHR43537:SF24">
    <property type="entry name" value="GLUCONATE OPERON TRANSCRIPTIONAL REPRESSOR"/>
    <property type="match status" value="1"/>
</dbReference>
<evidence type="ECO:0000256" key="2">
    <source>
        <dbReference type="ARBA" id="ARBA00023125"/>
    </source>
</evidence>
<dbReference type="PANTHER" id="PTHR43537">
    <property type="entry name" value="TRANSCRIPTIONAL REGULATOR, GNTR FAMILY"/>
    <property type="match status" value="1"/>
</dbReference>
<dbReference type="OrthoDB" id="9812645at2"/>
<dbReference type="EMBL" id="AZAC01000044">
    <property type="protein sequence ID" value="KIX11805.1"/>
    <property type="molecule type" value="Genomic_DNA"/>
</dbReference>
<dbReference type="InterPro" id="IPR000524">
    <property type="entry name" value="Tscrpt_reg_HTH_GntR"/>
</dbReference>
<sequence>MDYSSDNFAVYLITTNAKKYTMSEKISRHPRLNEVAYKELKEKIITGEFLPGFRLKEEFLVKMFGISKTPIKLAIAKLEQDGLVVTLPRRGSYVSEINEETIKEIFSLREVLYSLAVKLAVSNISDEDFAKLEKVHLSMADDIENISLKDYIQGDNLFHHMIIEYSGNRLLRECLNPIINRIEMLKYQSALSKERRKQACREHAKIVDAFRKNNPRAAETAMKEHLDNSMNAVKTTIAG</sequence>
<dbReference type="CDD" id="cd07377">
    <property type="entry name" value="WHTH_GntR"/>
    <property type="match status" value="1"/>
</dbReference>
<evidence type="ECO:0000256" key="1">
    <source>
        <dbReference type="ARBA" id="ARBA00023015"/>
    </source>
</evidence>
<dbReference type="GO" id="GO:0003677">
    <property type="term" value="F:DNA binding"/>
    <property type="evidence" value="ECO:0007669"/>
    <property type="project" value="UniProtKB-KW"/>
</dbReference>
<proteinExistence type="predicted"/>
<gene>
    <name evidence="5" type="ORF">X474_22275</name>
</gene>
<dbReference type="PROSITE" id="PS50949">
    <property type="entry name" value="HTH_GNTR"/>
    <property type="match status" value="1"/>
</dbReference>
<dbReference type="Pfam" id="PF07729">
    <property type="entry name" value="FCD"/>
    <property type="match status" value="1"/>
</dbReference>
<dbReference type="InterPro" id="IPR008920">
    <property type="entry name" value="TF_FadR/GntR_C"/>
</dbReference>
<feature type="domain" description="HTH gntR-type" evidence="4">
    <location>
        <begin position="30"/>
        <end position="97"/>
    </location>
</feature>